<dbReference type="GO" id="GO:0005886">
    <property type="term" value="C:plasma membrane"/>
    <property type="evidence" value="ECO:0007669"/>
    <property type="project" value="UniProtKB-SubCell"/>
</dbReference>
<dbReference type="InterPro" id="IPR046354">
    <property type="entry name" value="SPACA4/Bouncer"/>
</dbReference>
<dbReference type="Ensembl" id="ENSACIT00000024537.1">
    <property type="protein sequence ID" value="ENSACIP00000023908.1"/>
    <property type="gene ID" value="ENSACIG00000018571.1"/>
</dbReference>
<evidence type="ECO:0000256" key="2">
    <source>
        <dbReference type="ARBA" id="ARBA00022475"/>
    </source>
</evidence>
<name>A0A3Q0SQA3_AMPCI</name>
<dbReference type="PANTHER" id="PTHR47613:SF1">
    <property type="entry name" value="SPERM ACROSOME MEMBRANE-ASSOCIATED PROTEIN 4"/>
    <property type="match status" value="1"/>
</dbReference>
<evidence type="ECO:0000313" key="10">
    <source>
        <dbReference type="Proteomes" id="UP000261340"/>
    </source>
</evidence>
<dbReference type="AlphaFoldDB" id="A0A3Q0SQA3"/>
<keyword evidence="8" id="KW-0449">Lipoprotein</keyword>
<accession>A0A3Q0SQA3</accession>
<dbReference type="GO" id="GO:0098552">
    <property type="term" value="C:side of membrane"/>
    <property type="evidence" value="ECO:0007669"/>
    <property type="project" value="UniProtKB-KW"/>
</dbReference>
<dbReference type="GeneTree" id="ENSGT00940000176894"/>
<proteinExistence type="predicted"/>
<evidence type="ECO:0000313" key="9">
    <source>
        <dbReference type="Ensembl" id="ENSACIP00000023908.1"/>
    </source>
</evidence>
<evidence type="ECO:0000256" key="8">
    <source>
        <dbReference type="ARBA" id="ARBA00023288"/>
    </source>
</evidence>
<evidence type="ECO:0000256" key="6">
    <source>
        <dbReference type="ARBA" id="ARBA00023157"/>
    </source>
</evidence>
<evidence type="ECO:0000256" key="7">
    <source>
        <dbReference type="ARBA" id="ARBA00023180"/>
    </source>
</evidence>
<sequence>FVLCWLAFPGPSTPRPEDLASGWGKVGSKPCPQTTSQCLPDQRCAISRGHYGSFHILSSQGCVNSGLCGSHKIVTYQGVKYNVSYACCCENQCNIPPKSDSTLKKLLDMIASKFDHVSNTTALKEEPWNSCPNSTS</sequence>
<dbReference type="InterPro" id="IPR045860">
    <property type="entry name" value="Snake_toxin-like_sf"/>
</dbReference>
<evidence type="ECO:0008006" key="11">
    <source>
        <dbReference type="Google" id="ProtNLM"/>
    </source>
</evidence>
<keyword evidence="6" id="KW-1015">Disulfide bond</keyword>
<keyword evidence="3" id="KW-0336">GPI-anchor</keyword>
<keyword evidence="4" id="KW-0732">Signal</keyword>
<organism evidence="9 10">
    <name type="scientific">Amphilophus citrinellus</name>
    <name type="common">Midas cichlid</name>
    <name type="synonym">Cichlasoma citrinellum</name>
    <dbReference type="NCBI Taxonomy" id="61819"/>
    <lineage>
        <taxon>Eukaryota</taxon>
        <taxon>Metazoa</taxon>
        <taxon>Chordata</taxon>
        <taxon>Craniata</taxon>
        <taxon>Vertebrata</taxon>
        <taxon>Euteleostomi</taxon>
        <taxon>Actinopterygii</taxon>
        <taxon>Neopterygii</taxon>
        <taxon>Teleostei</taxon>
        <taxon>Neoteleostei</taxon>
        <taxon>Acanthomorphata</taxon>
        <taxon>Ovalentaria</taxon>
        <taxon>Cichlomorphae</taxon>
        <taxon>Cichliformes</taxon>
        <taxon>Cichlidae</taxon>
        <taxon>New World cichlids</taxon>
        <taxon>Cichlasomatinae</taxon>
        <taxon>Heroini</taxon>
        <taxon>Amphilophus</taxon>
    </lineage>
</organism>
<dbReference type="SUPFAM" id="SSF57302">
    <property type="entry name" value="Snake toxin-like"/>
    <property type="match status" value="1"/>
</dbReference>
<evidence type="ECO:0000256" key="1">
    <source>
        <dbReference type="ARBA" id="ARBA00004609"/>
    </source>
</evidence>
<evidence type="ECO:0000256" key="4">
    <source>
        <dbReference type="ARBA" id="ARBA00022729"/>
    </source>
</evidence>
<keyword evidence="7" id="KW-0325">Glycoprotein</keyword>
<dbReference type="OMA" id="YACCCEN"/>
<dbReference type="Proteomes" id="UP000261340">
    <property type="component" value="Unplaced"/>
</dbReference>
<dbReference type="PANTHER" id="PTHR47613">
    <property type="entry name" value="SPERM ACROSOME MEMBRANE-ASSOCIATED PROTEIN 4"/>
    <property type="match status" value="1"/>
</dbReference>
<dbReference type="GO" id="GO:0035036">
    <property type="term" value="P:sperm-egg recognition"/>
    <property type="evidence" value="ECO:0007669"/>
    <property type="project" value="TreeGrafter"/>
</dbReference>
<comment type="subcellular location">
    <subcellularLocation>
        <location evidence="1">Cell membrane</location>
        <topology evidence="1">Lipid-anchor</topology>
        <topology evidence="1">GPI-anchor</topology>
    </subcellularLocation>
</comment>
<evidence type="ECO:0000256" key="3">
    <source>
        <dbReference type="ARBA" id="ARBA00022622"/>
    </source>
</evidence>
<keyword evidence="2" id="KW-1003">Cell membrane</keyword>
<keyword evidence="5" id="KW-0472">Membrane</keyword>
<protein>
    <recommendedName>
        <fullName evidence="11">UPAR/Ly6 domain-containing protein</fullName>
    </recommendedName>
</protein>
<reference evidence="9" key="1">
    <citation type="submission" date="2025-08" db="UniProtKB">
        <authorList>
            <consortium name="Ensembl"/>
        </authorList>
    </citation>
    <scope>IDENTIFICATION</scope>
</reference>
<keyword evidence="10" id="KW-1185">Reference proteome</keyword>
<reference evidence="9" key="2">
    <citation type="submission" date="2025-09" db="UniProtKB">
        <authorList>
            <consortium name="Ensembl"/>
        </authorList>
    </citation>
    <scope>IDENTIFICATION</scope>
</reference>
<evidence type="ECO:0000256" key="5">
    <source>
        <dbReference type="ARBA" id="ARBA00023136"/>
    </source>
</evidence>